<dbReference type="AlphaFoldDB" id="A0A388KK89"/>
<keyword evidence="7 8" id="KW-0472">Membrane</keyword>
<dbReference type="PANTHER" id="PTHR30574:SF1">
    <property type="entry name" value="SULPHUR TRANSPORT DOMAIN-CONTAINING PROTEIN"/>
    <property type="match status" value="1"/>
</dbReference>
<feature type="transmembrane region" description="Helical" evidence="8">
    <location>
        <begin position="191"/>
        <end position="211"/>
    </location>
</feature>
<evidence type="ECO:0000256" key="4">
    <source>
        <dbReference type="ARBA" id="ARBA00022519"/>
    </source>
</evidence>
<comment type="subcellular location">
    <subcellularLocation>
        <location evidence="1">Cell inner membrane</location>
        <topology evidence="1">Multi-pass membrane protein</topology>
    </subcellularLocation>
</comment>
<keyword evidence="10" id="KW-1185">Reference proteome</keyword>
<feature type="transmembrane region" description="Helical" evidence="8">
    <location>
        <begin position="15"/>
        <end position="32"/>
    </location>
</feature>
<feature type="transmembrane region" description="Helical" evidence="8">
    <location>
        <begin position="119"/>
        <end position="141"/>
    </location>
</feature>
<keyword evidence="2" id="KW-0813">Transport</keyword>
<keyword evidence="6 8" id="KW-1133">Transmembrane helix</keyword>
<dbReference type="OMA" id="CYTPVYP"/>
<protein>
    <submittedName>
        <fullName evidence="9">Uncharacterized protein</fullName>
    </submittedName>
</protein>
<evidence type="ECO:0000256" key="2">
    <source>
        <dbReference type="ARBA" id="ARBA00022448"/>
    </source>
</evidence>
<dbReference type="GO" id="GO:0005886">
    <property type="term" value="C:plasma membrane"/>
    <property type="evidence" value="ECO:0007669"/>
    <property type="project" value="UniProtKB-SubCell"/>
</dbReference>
<feature type="transmembrane region" description="Helical" evidence="8">
    <location>
        <begin position="53"/>
        <end position="75"/>
    </location>
</feature>
<keyword evidence="5 8" id="KW-0812">Transmembrane</keyword>
<evidence type="ECO:0000256" key="7">
    <source>
        <dbReference type="ARBA" id="ARBA00023136"/>
    </source>
</evidence>
<proteinExistence type="predicted"/>
<evidence type="ECO:0000256" key="6">
    <source>
        <dbReference type="ARBA" id="ARBA00022989"/>
    </source>
</evidence>
<evidence type="ECO:0000256" key="8">
    <source>
        <dbReference type="SAM" id="Phobius"/>
    </source>
</evidence>
<evidence type="ECO:0000256" key="5">
    <source>
        <dbReference type="ARBA" id="ARBA00022692"/>
    </source>
</evidence>
<sequence>MAVLDLGGAFTPVESLIGGILLGICVYYLAAYNGKVTGISGIVSSFINLDEDYVWRGIFLIGMIGTGAVAFWTGLVQFENFKDGEKWGHYALAGVLVGFGTKMGMGCTSGHMLCGLSRLSVRSLVATMSFFSTAVLVASYFERGNDLPTSVRIPSATEALPLFAVPVAFIVAFETLRLLHSRNALPAHLAFLVTALLGGIAFSLGLILSGMVLQSKVLGFLDPFKHWDPSLLMVVVGGLLPNVVLYRATICKMTAPLFANKFAIPRKTEIEWKLMAGGVLFGLGWGYLGLCPGPALVNLPRFTPPVLFFAGAMIVGMRLFVGYSWLVKKLKRE</sequence>
<dbReference type="PANTHER" id="PTHR30574">
    <property type="entry name" value="INNER MEMBRANE PROTEIN YEDE"/>
    <property type="match status" value="1"/>
</dbReference>
<evidence type="ECO:0000313" key="9">
    <source>
        <dbReference type="EMBL" id="GBG70408.1"/>
    </source>
</evidence>
<dbReference type="Proteomes" id="UP000265515">
    <property type="component" value="Unassembled WGS sequence"/>
</dbReference>
<feature type="transmembrane region" description="Helical" evidence="8">
    <location>
        <begin position="270"/>
        <end position="288"/>
    </location>
</feature>
<dbReference type="InterPro" id="IPR007272">
    <property type="entry name" value="Sulf_transp_TsuA/YedE"/>
</dbReference>
<dbReference type="EMBL" id="BFEA01000130">
    <property type="protein sequence ID" value="GBG70408.1"/>
    <property type="molecule type" value="Genomic_DNA"/>
</dbReference>
<organism evidence="9 10">
    <name type="scientific">Chara braunii</name>
    <name type="common">Braun's stonewort</name>
    <dbReference type="NCBI Taxonomy" id="69332"/>
    <lineage>
        <taxon>Eukaryota</taxon>
        <taxon>Viridiplantae</taxon>
        <taxon>Streptophyta</taxon>
        <taxon>Charophyceae</taxon>
        <taxon>Charales</taxon>
        <taxon>Characeae</taxon>
        <taxon>Chara</taxon>
    </lineage>
</organism>
<gene>
    <name evidence="9" type="ORF">CBR_g6536</name>
</gene>
<evidence type="ECO:0000256" key="3">
    <source>
        <dbReference type="ARBA" id="ARBA00022475"/>
    </source>
</evidence>
<accession>A0A388KK89</accession>
<feature type="transmembrane region" description="Helical" evidence="8">
    <location>
        <begin position="161"/>
        <end position="179"/>
    </location>
</feature>
<feature type="transmembrane region" description="Helical" evidence="8">
    <location>
        <begin position="87"/>
        <end position="107"/>
    </location>
</feature>
<evidence type="ECO:0000313" key="10">
    <source>
        <dbReference type="Proteomes" id="UP000265515"/>
    </source>
</evidence>
<reference evidence="9 10" key="1">
    <citation type="journal article" date="2018" name="Cell">
        <title>The Chara Genome: Secondary Complexity and Implications for Plant Terrestrialization.</title>
        <authorList>
            <person name="Nishiyama T."/>
            <person name="Sakayama H."/>
            <person name="Vries J.D."/>
            <person name="Buschmann H."/>
            <person name="Saint-Marcoux D."/>
            <person name="Ullrich K.K."/>
            <person name="Haas F.B."/>
            <person name="Vanderstraeten L."/>
            <person name="Becker D."/>
            <person name="Lang D."/>
            <person name="Vosolsobe S."/>
            <person name="Rombauts S."/>
            <person name="Wilhelmsson P.K.I."/>
            <person name="Janitza P."/>
            <person name="Kern R."/>
            <person name="Heyl A."/>
            <person name="Rumpler F."/>
            <person name="Villalobos L.I.A.C."/>
            <person name="Clay J.M."/>
            <person name="Skokan R."/>
            <person name="Toyoda A."/>
            <person name="Suzuki Y."/>
            <person name="Kagoshima H."/>
            <person name="Schijlen E."/>
            <person name="Tajeshwar N."/>
            <person name="Catarino B."/>
            <person name="Hetherington A.J."/>
            <person name="Saltykova A."/>
            <person name="Bonnot C."/>
            <person name="Breuninger H."/>
            <person name="Symeonidi A."/>
            <person name="Radhakrishnan G.V."/>
            <person name="Van Nieuwerburgh F."/>
            <person name="Deforce D."/>
            <person name="Chang C."/>
            <person name="Karol K.G."/>
            <person name="Hedrich R."/>
            <person name="Ulvskov P."/>
            <person name="Glockner G."/>
            <person name="Delwiche C.F."/>
            <person name="Petrasek J."/>
            <person name="Van de Peer Y."/>
            <person name="Friml J."/>
            <person name="Beilby M."/>
            <person name="Dolan L."/>
            <person name="Kohara Y."/>
            <person name="Sugano S."/>
            <person name="Fujiyama A."/>
            <person name="Delaux P.-M."/>
            <person name="Quint M."/>
            <person name="TheiBen G."/>
            <person name="Hagemann M."/>
            <person name="Harholt J."/>
            <person name="Dunand C."/>
            <person name="Zachgo S."/>
            <person name="Langdale J."/>
            <person name="Maumus F."/>
            <person name="Straeten D.V.D."/>
            <person name="Gould S.B."/>
            <person name="Rensing S.A."/>
        </authorList>
    </citation>
    <scope>NUCLEOTIDE SEQUENCE [LARGE SCALE GENOMIC DNA]</scope>
    <source>
        <strain evidence="9 10">S276</strain>
    </source>
</reference>
<dbReference type="OrthoDB" id="10254418at2759"/>
<evidence type="ECO:0000256" key="1">
    <source>
        <dbReference type="ARBA" id="ARBA00004429"/>
    </source>
</evidence>
<feature type="transmembrane region" description="Helical" evidence="8">
    <location>
        <begin position="231"/>
        <end position="249"/>
    </location>
</feature>
<keyword evidence="4" id="KW-0997">Cell inner membrane</keyword>
<name>A0A388KK89_CHABU</name>
<feature type="transmembrane region" description="Helical" evidence="8">
    <location>
        <begin position="308"/>
        <end position="327"/>
    </location>
</feature>
<dbReference type="InterPro" id="IPR046513">
    <property type="entry name" value="DUF6691"/>
</dbReference>
<dbReference type="Gramene" id="GBG70408">
    <property type="protein sequence ID" value="GBG70408"/>
    <property type="gene ID" value="CBR_g6536"/>
</dbReference>
<comment type="caution">
    <text evidence="9">The sequence shown here is derived from an EMBL/GenBank/DDBJ whole genome shotgun (WGS) entry which is preliminary data.</text>
</comment>
<dbReference type="Pfam" id="PF04143">
    <property type="entry name" value="Sulf_transp"/>
    <property type="match status" value="1"/>
</dbReference>
<keyword evidence="3" id="KW-1003">Cell membrane</keyword>
<dbReference type="Pfam" id="PF20398">
    <property type="entry name" value="DUF6691"/>
    <property type="match status" value="1"/>
</dbReference>